<keyword evidence="1" id="KW-0732">Signal</keyword>
<feature type="chain" id="PRO_5046548070" evidence="1">
    <location>
        <begin position="23"/>
        <end position="260"/>
    </location>
</feature>
<dbReference type="InterPro" id="IPR008969">
    <property type="entry name" value="CarboxyPept-like_regulatory"/>
</dbReference>
<reference evidence="2 3" key="1">
    <citation type="submission" date="2023-03" db="EMBL/GenBank/DDBJ databases">
        <title>Muricauda XX sp. nov. and Muricauda XXX sp. nov., two novel species isolated from Okinawa Trough.</title>
        <authorList>
            <person name="Cao W."/>
            <person name="Deng X."/>
        </authorList>
    </citation>
    <scope>NUCLEOTIDE SEQUENCE [LARGE SCALE GENOMIC DNA]</scope>
    <source>
        <strain evidence="2 3">81s02</strain>
    </source>
</reference>
<dbReference type="SUPFAM" id="SSF49464">
    <property type="entry name" value="Carboxypeptidase regulatory domain-like"/>
    <property type="match status" value="1"/>
</dbReference>
<evidence type="ECO:0000256" key="1">
    <source>
        <dbReference type="SAM" id="SignalP"/>
    </source>
</evidence>
<comment type="caution">
    <text evidence="2">The sequence shown here is derived from an EMBL/GenBank/DDBJ whole genome shotgun (WGS) entry which is preliminary data.</text>
</comment>
<organism evidence="2 3">
    <name type="scientific">Flagellimonas okinawensis</name>
    <dbReference type="NCBI Taxonomy" id="3031324"/>
    <lineage>
        <taxon>Bacteria</taxon>
        <taxon>Pseudomonadati</taxon>
        <taxon>Bacteroidota</taxon>
        <taxon>Flavobacteriia</taxon>
        <taxon>Flavobacteriales</taxon>
        <taxon>Flavobacteriaceae</taxon>
        <taxon>Flagellimonas</taxon>
    </lineage>
</organism>
<dbReference type="RefSeq" id="WP_275648137.1">
    <property type="nucleotide sequence ID" value="NZ_JARFVA010000001.1"/>
</dbReference>
<accession>A0ABT5XJG4</accession>
<dbReference type="EMBL" id="JARFVA010000001">
    <property type="protein sequence ID" value="MDF0706030.1"/>
    <property type="molecule type" value="Genomic_DNA"/>
</dbReference>
<evidence type="ECO:0000313" key="3">
    <source>
        <dbReference type="Proteomes" id="UP001217083"/>
    </source>
</evidence>
<dbReference type="Proteomes" id="UP001217083">
    <property type="component" value="Unassembled WGS sequence"/>
</dbReference>
<gene>
    <name evidence="2" type="ORF">PY091_02305</name>
</gene>
<sequence>MRRLLLLILVLIPFLGFSQVDEQENQEVQDFTATVINAQTEFPLESVHVVNLNQVKGTITNPEGKFTIPAAVNDTLYFSYLGFKTQKVRVTNDMFRFGNTEIALTELAYALEEVIVRPYQLTGYLEIDVKNLPVNDAKQYSISGLPTSYEAGSKNPSAVTKVLGAILNPADLLRNLFGKKPRQMRKLRQIKEDDNIRDLLASKFDRETLTELLQLEKVDIEDILNNCNYSKSFIKTANDLQILDAISSCYEEYKVLNRNQ</sequence>
<feature type="signal peptide" evidence="1">
    <location>
        <begin position="1"/>
        <end position="22"/>
    </location>
</feature>
<name>A0ABT5XJG4_9FLAO</name>
<dbReference type="Pfam" id="PF13715">
    <property type="entry name" value="CarbopepD_reg_2"/>
    <property type="match status" value="1"/>
</dbReference>
<keyword evidence="3" id="KW-1185">Reference proteome</keyword>
<protein>
    <submittedName>
        <fullName evidence="2">Carboxypeptidase-like regulatory domain-containing protein</fullName>
    </submittedName>
</protein>
<evidence type="ECO:0000313" key="2">
    <source>
        <dbReference type="EMBL" id="MDF0706030.1"/>
    </source>
</evidence>
<proteinExistence type="predicted"/>